<dbReference type="AlphaFoldDB" id="A0A3E1EV12"/>
<dbReference type="Proteomes" id="UP000257127">
    <property type="component" value="Unassembled WGS sequence"/>
</dbReference>
<accession>A0A3E1EV12</accession>
<name>A0A3E1EV12_9FLAO</name>
<reference evidence="1 2" key="1">
    <citation type="submission" date="2018-08" db="EMBL/GenBank/DDBJ databases">
        <title>The draft genome squence of Brumimicrobium sp. N62.</title>
        <authorList>
            <person name="Du Z.-J."/>
            <person name="Luo H.-R."/>
        </authorList>
    </citation>
    <scope>NUCLEOTIDE SEQUENCE [LARGE SCALE GENOMIC DNA]</scope>
    <source>
        <strain evidence="1 2">N62</strain>
    </source>
</reference>
<sequence length="356" mass="42517">MKSFILFVFILFVLGCQKKEEYCSYESYSEIGSNLEQKIKSITQVSFITKKFSPDSMVFNDKTIRYYDTLGKLIERQYFIIDSTQIFEHSYQIKKGDTLLKIDQQRSNFYTPKITIDTATYINGKLIEEVKNSLTRYTHTVDGEETEVQIPVRTMYHYNDQNQLISTDQKKEKNIYHCDYIYDSLGLLIEKNCSDEQNELNHYTEQKLYNANGLKIKQFERSYQKDSIVAEYKRFYNYNSKDSLIAQSWYRNGKNFLIYNYEYNDKNQKIAEYAYNDSSGDSTFLALQTFFYYDENDLLKMKSILGQDNSPIQINLYNYDSHGNKTEESRFTYSIDKERNKNVNKLMTRYRYEIYP</sequence>
<keyword evidence="2" id="KW-1185">Reference proteome</keyword>
<protein>
    <submittedName>
        <fullName evidence="1">Uncharacterized protein</fullName>
    </submittedName>
</protein>
<gene>
    <name evidence="1" type="ORF">DXU93_13285</name>
</gene>
<organism evidence="1 2">
    <name type="scientific">Brumimicrobium aurantiacum</name>
    <dbReference type="NCBI Taxonomy" id="1737063"/>
    <lineage>
        <taxon>Bacteria</taxon>
        <taxon>Pseudomonadati</taxon>
        <taxon>Bacteroidota</taxon>
        <taxon>Flavobacteriia</taxon>
        <taxon>Flavobacteriales</taxon>
        <taxon>Crocinitomicaceae</taxon>
        <taxon>Brumimicrobium</taxon>
    </lineage>
</organism>
<proteinExistence type="predicted"/>
<comment type="caution">
    <text evidence="1">The sequence shown here is derived from an EMBL/GenBank/DDBJ whole genome shotgun (WGS) entry which is preliminary data.</text>
</comment>
<dbReference type="PROSITE" id="PS51257">
    <property type="entry name" value="PROKAR_LIPOPROTEIN"/>
    <property type="match status" value="1"/>
</dbReference>
<dbReference type="EMBL" id="QURB01000009">
    <property type="protein sequence ID" value="RFC53401.1"/>
    <property type="molecule type" value="Genomic_DNA"/>
</dbReference>
<evidence type="ECO:0000313" key="1">
    <source>
        <dbReference type="EMBL" id="RFC53401.1"/>
    </source>
</evidence>
<evidence type="ECO:0000313" key="2">
    <source>
        <dbReference type="Proteomes" id="UP000257127"/>
    </source>
</evidence>